<feature type="domain" description="Ig-like" evidence="16">
    <location>
        <begin position="376"/>
        <end position="466"/>
    </location>
</feature>
<dbReference type="InterPro" id="IPR013783">
    <property type="entry name" value="Ig-like_fold"/>
</dbReference>
<protein>
    <submittedName>
        <fullName evidence="17">Leucine rich repeat containing 4B</fullName>
    </submittedName>
</protein>
<dbReference type="Pfam" id="PF13855">
    <property type="entry name" value="LRR_8"/>
    <property type="match status" value="3"/>
</dbReference>
<dbReference type="PROSITE" id="PS51450">
    <property type="entry name" value="LRR"/>
    <property type="match status" value="3"/>
</dbReference>
<evidence type="ECO:0000256" key="13">
    <source>
        <dbReference type="ARBA" id="ARBA00034109"/>
    </source>
</evidence>
<keyword evidence="18" id="KW-1185">Reference proteome</keyword>
<dbReference type="PANTHER" id="PTHR24369:SF212">
    <property type="entry name" value="LEUCINE-RICH REPEAT-CONTAINING PROTEIN 4B-LIKE"/>
    <property type="match status" value="1"/>
</dbReference>
<dbReference type="SMART" id="SM00408">
    <property type="entry name" value="IGc2"/>
    <property type="match status" value="1"/>
</dbReference>
<dbReference type="PROSITE" id="PS50835">
    <property type="entry name" value="IG_LIKE"/>
    <property type="match status" value="1"/>
</dbReference>
<keyword evidence="3" id="KW-0433">Leucine-rich repeat</keyword>
<dbReference type="InterPro" id="IPR013098">
    <property type="entry name" value="Ig_I-set"/>
</dbReference>
<accession>A0A8C4WZM4</accession>
<dbReference type="SUPFAM" id="SSF52058">
    <property type="entry name" value="L domain-like"/>
    <property type="match status" value="1"/>
</dbReference>
<evidence type="ECO:0000256" key="4">
    <source>
        <dbReference type="ARBA" id="ARBA00022692"/>
    </source>
</evidence>
<evidence type="ECO:0000256" key="6">
    <source>
        <dbReference type="ARBA" id="ARBA00022737"/>
    </source>
</evidence>
<keyword evidence="4 15" id="KW-0812">Transmembrane</keyword>
<evidence type="ECO:0000256" key="9">
    <source>
        <dbReference type="ARBA" id="ARBA00023136"/>
    </source>
</evidence>
<organism evidence="17 18">
    <name type="scientific">Eptatretus burgeri</name>
    <name type="common">Inshore hagfish</name>
    <dbReference type="NCBI Taxonomy" id="7764"/>
    <lineage>
        <taxon>Eukaryota</taxon>
        <taxon>Metazoa</taxon>
        <taxon>Chordata</taxon>
        <taxon>Craniata</taxon>
        <taxon>Vertebrata</taxon>
        <taxon>Cyclostomata</taxon>
        <taxon>Myxini</taxon>
        <taxon>Myxiniformes</taxon>
        <taxon>Myxinidae</taxon>
        <taxon>Eptatretinae</taxon>
        <taxon>Eptatretus</taxon>
    </lineage>
</organism>
<evidence type="ECO:0000256" key="11">
    <source>
        <dbReference type="ARBA" id="ARBA00023180"/>
    </source>
</evidence>
<reference evidence="17" key="2">
    <citation type="submission" date="2025-09" db="UniProtKB">
        <authorList>
            <consortium name="Ensembl"/>
        </authorList>
    </citation>
    <scope>IDENTIFICATION</scope>
</reference>
<evidence type="ECO:0000259" key="16">
    <source>
        <dbReference type="PROSITE" id="PS50835"/>
    </source>
</evidence>
<evidence type="ECO:0000256" key="12">
    <source>
        <dbReference type="ARBA" id="ARBA00023319"/>
    </source>
</evidence>
<dbReference type="SMART" id="SM00082">
    <property type="entry name" value="LRRCT"/>
    <property type="match status" value="1"/>
</dbReference>
<keyword evidence="9 15" id="KW-0472">Membrane</keyword>
<dbReference type="SMART" id="SM00369">
    <property type="entry name" value="LRR_TYP"/>
    <property type="match status" value="9"/>
</dbReference>
<dbReference type="FunFam" id="2.60.40.10:FF:000076">
    <property type="entry name" value="Leucine-rich repeat and Ig domain-containing 4"/>
    <property type="match status" value="1"/>
</dbReference>
<dbReference type="InterPro" id="IPR003598">
    <property type="entry name" value="Ig_sub2"/>
</dbReference>
<dbReference type="InterPro" id="IPR001611">
    <property type="entry name" value="Leu-rich_rpt"/>
</dbReference>
<feature type="compositionally biased region" description="Polar residues" evidence="14">
    <location>
        <begin position="494"/>
        <end position="504"/>
    </location>
</feature>
<dbReference type="AlphaFoldDB" id="A0A8C4WZM4"/>
<dbReference type="PANTHER" id="PTHR24369">
    <property type="entry name" value="ANTIGEN BSP, PUTATIVE-RELATED"/>
    <property type="match status" value="1"/>
</dbReference>
<evidence type="ECO:0000256" key="2">
    <source>
        <dbReference type="ARBA" id="ARBA00022475"/>
    </source>
</evidence>
<dbReference type="SMART" id="SM00409">
    <property type="entry name" value="IG"/>
    <property type="match status" value="1"/>
</dbReference>
<feature type="region of interest" description="Disordered" evidence="14">
    <location>
        <begin position="494"/>
        <end position="531"/>
    </location>
</feature>
<evidence type="ECO:0000256" key="10">
    <source>
        <dbReference type="ARBA" id="ARBA00023157"/>
    </source>
</evidence>
<dbReference type="FunFam" id="3.80.10.10:FF:000012">
    <property type="entry name" value="Leucine rich repeat containing 4"/>
    <property type="match status" value="1"/>
</dbReference>
<dbReference type="InterPro" id="IPR032675">
    <property type="entry name" value="LRR_dom_sf"/>
</dbReference>
<keyword evidence="6" id="KW-0677">Repeat</keyword>
<dbReference type="InterPro" id="IPR036179">
    <property type="entry name" value="Ig-like_dom_sf"/>
</dbReference>
<comment type="subcellular location">
    <subcellularLocation>
        <location evidence="1">Membrane</location>
        <topology evidence="1">Single-pass membrane protein</topology>
    </subcellularLocation>
    <subcellularLocation>
        <location evidence="13">Synaptic cell membrane</location>
    </subcellularLocation>
</comment>
<keyword evidence="2" id="KW-1003">Cell membrane</keyword>
<evidence type="ECO:0000256" key="14">
    <source>
        <dbReference type="SAM" id="MobiDB-lite"/>
    </source>
</evidence>
<dbReference type="InterPro" id="IPR000483">
    <property type="entry name" value="Cys-rich_flank_reg_C"/>
</dbReference>
<keyword evidence="10" id="KW-1015">Disulfide bond</keyword>
<dbReference type="GO" id="GO:0097060">
    <property type="term" value="C:synaptic membrane"/>
    <property type="evidence" value="ECO:0007669"/>
    <property type="project" value="UniProtKB-SubCell"/>
</dbReference>
<dbReference type="InterPro" id="IPR007110">
    <property type="entry name" value="Ig-like_dom"/>
</dbReference>
<feature type="transmembrane region" description="Helical" evidence="15">
    <location>
        <begin position="543"/>
        <end position="565"/>
    </location>
</feature>
<reference evidence="17" key="1">
    <citation type="submission" date="2025-08" db="UniProtKB">
        <authorList>
            <consortium name="Ensembl"/>
        </authorList>
    </citation>
    <scope>IDENTIFICATION</scope>
</reference>
<name>A0A8C4WZM4_EPTBU</name>
<dbReference type="Gene3D" id="2.60.40.10">
    <property type="entry name" value="Immunoglobulins"/>
    <property type="match status" value="1"/>
</dbReference>
<keyword evidence="11" id="KW-0325">Glycoprotein</keyword>
<dbReference type="Pfam" id="PF01463">
    <property type="entry name" value="LRRCT"/>
    <property type="match status" value="1"/>
</dbReference>
<dbReference type="Ensembl" id="ENSEBUT00000023165.1">
    <property type="protein sequence ID" value="ENSEBUP00000022589.1"/>
    <property type="gene ID" value="ENSEBUG00000013915.1"/>
</dbReference>
<dbReference type="InterPro" id="IPR050541">
    <property type="entry name" value="LRR_TM_domain-containing"/>
</dbReference>
<dbReference type="Pfam" id="PF07679">
    <property type="entry name" value="I-set"/>
    <property type="match status" value="1"/>
</dbReference>
<keyword evidence="8" id="KW-0770">Synapse</keyword>
<dbReference type="SUPFAM" id="SSF48726">
    <property type="entry name" value="Immunoglobulin"/>
    <property type="match status" value="1"/>
</dbReference>
<evidence type="ECO:0000256" key="7">
    <source>
        <dbReference type="ARBA" id="ARBA00022989"/>
    </source>
</evidence>
<dbReference type="GeneTree" id="ENSGT00940000160261"/>
<dbReference type="InterPro" id="IPR003591">
    <property type="entry name" value="Leu-rich_rpt_typical-subtyp"/>
</dbReference>
<proteinExistence type="predicted"/>
<dbReference type="OMA" id="MAMAFHG"/>
<evidence type="ECO:0000313" key="17">
    <source>
        <dbReference type="Ensembl" id="ENSEBUP00000022589.1"/>
    </source>
</evidence>
<keyword evidence="7 15" id="KW-1133">Transmembrane helix</keyword>
<evidence type="ECO:0000256" key="8">
    <source>
        <dbReference type="ARBA" id="ARBA00023018"/>
    </source>
</evidence>
<keyword evidence="5" id="KW-0732">Signal</keyword>
<evidence type="ECO:0000256" key="15">
    <source>
        <dbReference type="SAM" id="Phobius"/>
    </source>
</evidence>
<evidence type="ECO:0000313" key="18">
    <source>
        <dbReference type="Proteomes" id="UP000694388"/>
    </source>
</evidence>
<evidence type="ECO:0000256" key="1">
    <source>
        <dbReference type="ARBA" id="ARBA00004167"/>
    </source>
</evidence>
<dbReference type="Gene3D" id="3.80.10.10">
    <property type="entry name" value="Ribonuclease Inhibitor"/>
    <property type="match status" value="1"/>
</dbReference>
<dbReference type="InterPro" id="IPR003599">
    <property type="entry name" value="Ig_sub"/>
</dbReference>
<evidence type="ECO:0000256" key="3">
    <source>
        <dbReference type="ARBA" id="ARBA00022614"/>
    </source>
</evidence>
<keyword evidence="12" id="KW-0393">Immunoglobulin domain</keyword>
<dbReference type="Proteomes" id="UP000694388">
    <property type="component" value="Unplaced"/>
</dbReference>
<sequence>MEELGSCRVHLDVHTSGRVDLVACFGLVQLVSPGTAVSLLKQRVLHRGSCDQGCKSCCPICDSMLSEAAGVCDECMDQMGRIICLRKGLSEVPAGVPPGAHFLNLQENNLHVIKAGSFRHLHQLKVLQLGKNYIRQVEVGAFHGLFSLTTLELIDNRLTVVPSSAFDSVSKLQELWLRRNPIESIPSYAFRRLGSLQRLDLGALKYLQFISDSAFEGLTNLQYLNLGMCQLTTIPNLQPLVLLEELDLSGNRITTLVPGCFKGLGNLRKLQIINAGVQFIHRNAFDELQQLTELNLAHNVLNSLPYKLFSRLPHLAHVFLQGNPWLCDCDALWLGFSLRHMMPQNDMFRAVCSAPAELKERSLRDLDPESFSCYAPVIVEPPTDLNVTEGSAAELRCRAPSEMTSVAWFMPNGTMMTHGSYRVRISVLEDGSLNFTKVTLQDTGVYTCLLSNAAGNATAMVNLNVTSSDSSGANYTYFTTVTVEMLELADFTTSTSMPDGQASPSGRGYAVVDDTSRPQQPADSTGLAPGSAGLDEVMKTTKIIIGCFVAITLMAAAMLVVFYKLRKQHHRQGRRMMQSRAIEIINVEEDIATSSGTLSGRHAHHLGLGLSPPVLRKSTGSLSVGMLGTYSTYKPPHPPIASYSYDHAVDSLNNAPPLHSLLASAQEPLLLRSSSKEVVQETQI</sequence>
<evidence type="ECO:0000256" key="5">
    <source>
        <dbReference type="ARBA" id="ARBA00022729"/>
    </source>
</evidence>